<dbReference type="Gene3D" id="3.30.450.90">
    <property type="match status" value="1"/>
</dbReference>
<dbReference type="Pfam" id="PF00437">
    <property type="entry name" value="T2SSE"/>
    <property type="match status" value="1"/>
</dbReference>
<feature type="domain" description="Bacterial type II secretion system protein E" evidence="4">
    <location>
        <begin position="139"/>
        <end position="514"/>
    </location>
</feature>
<reference evidence="5 6" key="1">
    <citation type="submission" date="2018-08" db="EMBL/GenBank/DDBJ databases">
        <title>Comamonas testosteroni strain SWCO2.</title>
        <authorList>
            <person name="Jiang N."/>
            <person name="Zhang X.Z."/>
        </authorList>
    </citation>
    <scope>NUCLEOTIDE SEQUENCE [LARGE SCALE GENOMIC DNA]</scope>
    <source>
        <strain evidence="5 6">SWCO2</strain>
    </source>
</reference>
<dbReference type="GO" id="GO:0005524">
    <property type="term" value="F:ATP binding"/>
    <property type="evidence" value="ECO:0007669"/>
    <property type="project" value="UniProtKB-KW"/>
</dbReference>
<evidence type="ECO:0000256" key="1">
    <source>
        <dbReference type="ARBA" id="ARBA00006611"/>
    </source>
</evidence>
<gene>
    <name evidence="5" type="ORF">DZC30_20460</name>
</gene>
<dbReference type="PANTHER" id="PTHR30258">
    <property type="entry name" value="TYPE II SECRETION SYSTEM PROTEIN GSPE-RELATED"/>
    <property type="match status" value="1"/>
</dbReference>
<dbReference type="PANTHER" id="PTHR30258:SF3">
    <property type="entry name" value="SLL1921 PROTEIN"/>
    <property type="match status" value="1"/>
</dbReference>
<name>A0A373F8I6_COMTE</name>
<keyword evidence="3" id="KW-0067">ATP-binding</keyword>
<dbReference type="GO" id="GO:0016887">
    <property type="term" value="F:ATP hydrolysis activity"/>
    <property type="evidence" value="ECO:0007669"/>
    <property type="project" value="TreeGrafter"/>
</dbReference>
<dbReference type="InterPro" id="IPR027417">
    <property type="entry name" value="P-loop_NTPase"/>
</dbReference>
<proteinExistence type="inferred from homology"/>
<comment type="caution">
    <text evidence="5">The sequence shown here is derived from an EMBL/GenBank/DDBJ whole genome shotgun (WGS) entry which is preliminary data.</text>
</comment>
<dbReference type="InterPro" id="IPR001482">
    <property type="entry name" value="T2SS/T4SS_dom"/>
</dbReference>
<comment type="similarity">
    <text evidence="1">Belongs to the GSP E family.</text>
</comment>
<evidence type="ECO:0000259" key="4">
    <source>
        <dbReference type="Pfam" id="PF00437"/>
    </source>
</evidence>
<keyword evidence="2" id="KW-0547">Nucleotide-binding</keyword>
<evidence type="ECO:0000256" key="3">
    <source>
        <dbReference type="ARBA" id="ARBA00022840"/>
    </source>
</evidence>
<evidence type="ECO:0000256" key="2">
    <source>
        <dbReference type="ARBA" id="ARBA00022741"/>
    </source>
</evidence>
<dbReference type="EMBL" id="QURR01000037">
    <property type="protein sequence ID" value="RGE40438.1"/>
    <property type="molecule type" value="Genomic_DNA"/>
</dbReference>
<dbReference type="SUPFAM" id="SSF52540">
    <property type="entry name" value="P-loop containing nucleoside triphosphate hydrolases"/>
    <property type="match status" value="1"/>
</dbReference>
<evidence type="ECO:0000313" key="6">
    <source>
        <dbReference type="Proteomes" id="UP000261948"/>
    </source>
</evidence>
<dbReference type="GO" id="GO:0005886">
    <property type="term" value="C:plasma membrane"/>
    <property type="evidence" value="ECO:0007669"/>
    <property type="project" value="TreeGrafter"/>
</dbReference>
<organism evidence="5 6">
    <name type="scientific">Comamonas testosteroni</name>
    <name type="common">Pseudomonas testosteroni</name>
    <dbReference type="NCBI Taxonomy" id="285"/>
    <lineage>
        <taxon>Bacteria</taxon>
        <taxon>Pseudomonadati</taxon>
        <taxon>Pseudomonadota</taxon>
        <taxon>Betaproteobacteria</taxon>
        <taxon>Burkholderiales</taxon>
        <taxon>Comamonadaceae</taxon>
        <taxon>Comamonas</taxon>
    </lineage>
</organism>
<accession>A0A373F8I6</accession>
<evidence type="ECO:0000313" key="5">
    <source>
        <dbReference type="EMBL" id="RGE40438.1"/>
    </source>
</evidence>
<dbReference type="AlphaFoldDB" id="A0A373F8I6"/>
<sequence length="570" mass="63410">MQNKNRSPRPADFFDDIEDVDVQVGSIASNINQLPPHEGFIDFNNNPILWSGIDKTAEIVLILLDSRKVIIAASERGINDKASLKRMRLNLDLNAYECVDTIGVTADLQKMLGVSSMEKSSERRTSLKSEPMMRFRGWLEKSIEMEASDLHLETNGEKGAVKVRAHGEMWPLEDALRGQYSAQQISETISSVYQNLTQTSSNSTAVWKPDADAYTMLNLELAGKLVKMRFQAISGNKGPKAILRIFSGSDKPSKSLEELKYTHSQVHEIRKSQQTTSGLVCIAGITGSGKTTTIRSFLETHPDNGSIIINTVEDPVELEIKGAHQKSVQRSFDDSEEEVRKKYIGAINAMLRGDIDIGMLGELRDSISANAWLNVAETGHMGIATLHAHRLTGIIPRLINQTMGLSREVLSTPQTINVFMYQALVPINCPCCSLKTEEILRHTEADLTAISFNVEEAIRLGVDPTNFKWRNPQGCPVCRGRGTQGQGLVAEILTPDHQFLSYIRDGNDAAAFEYHRGRGNFDLSSEDLYCKSIVEHSLLKVISGELDMRVLSRFEKLSDFVTNYHRIKAG</sequence>
<dbReference type="Gene3D" id="3.40.50.300">
    <property type="entry name" value="P-loop containing nucleotide triphosphate hydrolases"/>
    <property type="match status" value="1"/>
</dbReference>
<protein>
    <recommendedName>
        <fullName evidence="4">Bacterial type II secretion system protein E domain-containing protein</fullName>
    </recommendedName>
</protein>
<keyword evidence="6" id="KW-1185">Reference proteome</keyword>
<dbReference type="Proteomes" id="UP000261948">
    <property type="component" value="Unassembled WGS sequence"/>
</dbReference>